<dbReference type="InterPro" id="IPR015943">
    <property type="entry name" value="WD40/YVTN_repeat-like_dom_sf"/>
</dbReference>
<protein>
    <recommendedName>
        <fullName evidence="3">Outer membrane assembly lipoprotein YfgL</fullName>
    </recommendedName>
</protein>
<proteinExistence type="predicted"/>
<sequence>MRNTIIVSVLLFIAVVVASVFYFGDLNNEQKEYVGPVQHLPEDTYLVASFLNDATTDNIFKDFEIFEAMLGKHAMHQLKQLKQNLLRNKALSPLVGGAEILMSFHPEKEGISTLFSIHSSEKVDQAVLDQTFLTLSKKYKVSTQDTAGIRIYQFANLERDTTFKDDQPLDSLFYVTYQDNIFFSSLNKGLLVKVTDKKIEKLKENQVTFFNEHNNRNAPFTVYIPQQNIPAFISVFKQNKPGDFLRQFVNLKGETVWNINFKQDALMLTGESHLAEGKDKEYIALFANQSKTTQKLYNYFPSTTMLYVEYSFSDSKSWFEDLTLWQSKQDNYKQLQGQSQEINKSKEGLLSDFQSVLAGDFAVAEQSNSDYIGFITIQDSSRLDSIIDDIAENLSDSTYRFRYANIPYRFFGEGLKAFSRPYFVKINDMLVMANQLSTIQEYKRKWKNKDFLIASLGFKNYEQIQGNEANVTFFINTKNANNFINNTLNSDYRKKFREDEEYGYQDFYSWSLQLSGNAGNFLSRFYGIYKSKNRLGVTPSWTYSMGSRLIKGPYVFEQSDTSQFILVQEQDHTVHAIHPSGTKLWSTLFAGRIIGDVKQLPDRSLLLVTDRRRLYRFDSSGKTLQGFSTSVSAEPTSNPEIVDWNGQQVILIPSKNRIMAYDMEGGPMSGWDNSTVEGDILGNIVFVDNQAVVATSYGRVYFFDQQGNKTKEIDIEGDVSFVSPLAVTSKDNEYIYYCTDSDGKVHQIKSDGSNNVVLENQWKKGYSVYFKNINGTTSPEMIIIDGSYLQVFELGDNPRQIFDYTFTKEIDAEPLFFPISSSMFQLGIADEENLVYLFAENGSLADGFPVEGLPLFYYGKINYNSGNYLLTTKRDFKIYAFPH</sequence>
<dbReference type="Proteomes" id="UP001597205">
    <property type="component" value="Unassembled WGS sequence"/>
</dbReference>
<dbReference type="SUPFAM" id="SSF50969">
    <property type="entry name" value="YVTN repeat-like/Quinoprotein amine dehydrogenase"/>
    <property type="match status" value="1"/>
</dbReference>
<evidence type="ECO:0000313" key="2">
    <source>
        <dbReference type="Proteomes" id="UP001597205"/>
    </source>
</evidence>
<comment type="caution">
    <text evidence="1">The sequence shown here is derived from an EMBL/GenBank/DDBJ whole genome shotgun (WGS) entry which is preliminary data.</text>
</comment>
<dbReference type="RefSeq" id="WP_380897944.1">
    <property type="nucleotide sequence ID" value="NZ_JBHTKY010000026.1"/>
</dbReference>
<organism evidence="1 2">
    <name type="scientific">Sphingobacterium daejeonense</name>
    <dbReference type="NCBI Taxonomy" id="371142"/>
    <lineage>
        <taxon>Bacteria</taxon>
        <taxon>Pseudomonadati</taxon>
        <taxon>Bacteroidota</taxon>
        <taxon>Sphingobacteriia</taxon>
        <taxon>Sphingobacteriales</taxon>
        <taxon>Sphingobacteriaceae</taxon>
        <taxon>Sphingobacterium</taxon>
    </lineage>
</organism>
<dbReference type="InterPro" id="IPR011044">
    <property type="entry name" value="Quino_amine_DH_bsu"/>
</dbReference>
<accession>A0ABW3RPL5</accession>
<name>A0ABW3RPL5_9SPHI</name>
<dbReference type="Gene3D" id="2.130.10.10">
    <property type="entry name" value="YVTN repeat-like/Quinoprotein amine dehydrogenase"/>
    <property type="match status" value="1"/>
</dbReference>
<evidence type="ECO:0000313" key="1">
    <source>
        <dbReference type="EMBL" id="MFD1166934.1"/>
    </source>
</evidence>
<gene>
    <name evidence="1" type="ORF">ACFQ2C_15100</name>
</gene>
<reference evidence="2" key="1">
    <citation type="journal article" date="2019" name="Int. J. Syst. Evol. Microbiol.">
        <title>The Global Catalogue of Microorganisms (GCM) 10K type strain sequencing project: providing services to taxonomists for standard genome sequencing and annotation.</title>
        <authorList>
            <consortium name="The Broad Institute Genomics Platform"/>
            <consortium name="The Broad Institute Genome Sequencing Center for Infectious Disease"/>
            <person name="Wu L."/>
            <person name="Ma J."/>
        </authorList>
    </citation>
    <scope>NUCLEOTIDE SEQUENCE [LARGE SCALE GENOMIC DNA]</scope>
    <source>
        <strain evidence="2">CCUG 52468</strain>
    </source>
</reference>
<evidence type="ECO:0008006" key="3">
    <source>
        <dbReference type="Google" id="ProtNLM"/>
    </source>
</evidence>
<keyword evidence="2" id="KW-1185">Reference proteome</keyword>
<dbReference type="EMBL" id="JBHTKY010000026">
    <property type="protein sequence ID" value="MFD1166934.1"/>
    <property type="molecule type" value="Genomic_DNA"/>
</dbReference>